<accession>A0A1V1PIV6</accession>
<name>A0A1V1PIV6_9BACT</name>
<dbReference type="Pfam" id="PF03781">
    <property type="entry name" value="FGE-sulfatase"/>
    <property type="match status" value="1"/>
</dbReference>
<reference evidence="3" key="1">
    <citation type="submission" date="2012-11" db="EMBL/GenBank/DDBJ databases">
        <authorList>
            <person name="Lucero-Rivera Y.E."/>
            <person name="Tovar-Ramirez D."/>
        </authorList>
    </citation>
    <scope>NUCLEOTIDE SEQUENCE [LARGE SCALE GENOMIC DNA]</scope>
    <source>
        <strain evidence="3">Araruama</strain>
    </source>
</reference>
<organism evidence="2 3">
    <name type="scientific">Candidatus Magnetoglobus multicellularis str. Araruama</name>
    <dbReference type="NCBI Taxonomy" id="890399"/>
    <lineage>
        <taxon>Bacteria</taxon>
        <taxon>Pseudomonadati</taxon>
        <taxon>Thermodesulfobacteriota</taxon>
        <taxon>Desulfobacteria</taxon>
        <taxon>Desulfobacterales</taxon>
        <taxon>Desulfobacteraceae</taxon>
        <taxon>Candidatus Magnetoglobus</taxon>
    </lineage>
</organism>
<evidence type="ECO:0000313" key="3">
    <source>
        <dbReference type="Proteomes" id="UP000189670"/>
    </source>
</evidence>
<dbReference type="EMBL" id="ATBP01000001">
    <property type="protein sequence ID" value="ETR74704.1"/>
    <property type="molecule type" value="Genomic_DNA"/>
</dbReference>
<dbReference type="Proteomes" id="UP000189670">
    <property type="component" value="Unassembled WGS sequence"/>
</dbReference>
<dbReference type="InterPro" id="IPR005532">
    <property type="entry name" value="SUMF_dom"/>
</dbReference>
<feature type="domain" description="Sulfatase-modifying factor enzyme-like" evidence="1">
    <location>
        <begin position="9"/>
        <end position="222"/>
    </location>
</feature>
<dbReference type="PANTHER" id="PTHR23150">
    <property type="entry name" value="SULFATASE MODIFYING FACTOR 1, 2"/>
    <property type="match status" value="1"/>
</dbReference>
<evidence type="ECO:0000313" key="2">
    <source>
        <dbReference type="EMBL" id="ETR74704.1"/>
    </source>
</evidence>
<gene>
    <name evidence="2" type="ORF">OMM_06188</name>
</gene>
<sequence length="224" mass="25562">MTGMVFIKVKGDCYEMGCGDWTGQCDSDELPVHKVCVDDFWMGQYEVTQNEWQIIMGQNPSLSAYGSHYPVEKVSWNDVQIFINKLNKVSNHQFRLPTEAEWEYACRSGGKPQKYSGKGLDINHLGWFKGNSMLITHGVGNKAPNFLDLYDMSGNVSEWCMDAYDKKAYSKHSKKKPLIKHGATKVVRGGDWSDEYSCLRCSSRRGYASDLKSKDLGFRLIRER</sequence>
<proteinExistence type="predicted"/>
<dbReference type="InterPro" id="IPR042095">
    <property type="entry name" value="SUMF_sf"/>
</dbReference>
<dbReference type="Gene3D" id="3.90.1580.10">
    <property type="entry name" value="paralog of FGE (formylglycine-generating enzyme)"/>
    <property type="match status" value="1"/>
</dbReference>
<evidence type="ECO:0000259" key="1">
    <source>
        <dbReference type="Pfam" id="PF03781"/>
    </source>
</evidence>
<dbReference type="GO" id="GO:0120147">
    <property type="term" value="F:formylglycine-generating oxidase activity"/>
    <property type="evidence" value="ECO:0007669"/>
    <property type="project" value="TreeGrafter"/>
</dbReference>
<comment type="caution">
    <text evidence="2">The sequence shown here is derived from an EMBL/GenBank/DDBJ whole genome shotgun (WGS) entry which is preliminary data.</text>
</comment>
<dbReference type="InterPro" id="IPR051043">
    <property type="entry name" value="Sulfatase_Mod_Factor_Kinase"/>
</dbReference>
<dbReference type="AlphaFoldDB" id="A0A1V1PIV6"/>
<protein>
    <recommendedName>
        <fullName evidence="1">Sulfatase-modifying factor enzyme-like domain-containing protein</fullName>
    </recommendedName>
</protein>
<dbReference type="PANTHER" id="PTHR23150:SF19">
    <property type="entry name" value="FORMYLGLYCINE-GENERATING ENZYME"/>
    <property type="match status" value="1"/>
</dbReference>
<dbReference type="SUPFAM" id="SSF56436">
    <property type="entry name" value="C-type lectin-like"/>
    <property type="match status" value="1"/>
</dbReference>
<dbReference type="InterPro" id="IPR016187">
    <property type="entry name" value="CTDL_fold"/>
</dbReference>